<keyword evidence="4" id="KW-1185">Reference proteome</keyword>
<organism evidence="3 4">
    <name type="scientific">Planoprotostelium fungivorum</name>
    <dbReference type="NCBI Taxonomy" id="1890364"/>
    <lineage>
        <taxon>Eukaryota</taxon>
        <taxon>Amoebozoa</taxon>
        <taxon>Evosea</taxon>
        <taxon>Variosea</taxon>
        <taxon>Cavosteliida</taxon>
        <taxon>Cavosteliaceae</taxon>
        <taxon>Planoprotostelium</taxon>
    </lineage>
</organism>
<evidence type="ECO:0000256" key="2">
    <source>
        <dbReference type="SAM" id="MobiDB-lite"/>
    </source>
</evidence>
<proteinExistence type="predicted"/>
<dbReference type="InParanoid" id="A0A2P6NR44"/>
<comment type="caution">
    <text evidence="3">The sequence shown here is derived from an EMBL/GenBank/DDBJ whole genome shotgun (WGS) entry which is preliminary data.</text>
</comment>
<dbReference type="PANTHER" id="PTHR47447">
    <property type="entry name" value="OS03G0856100 PROTEIN"/>
    <property type="match status" value="1"/>
</dbReference>
<feature type="compositionally biased region" description="Polar residues" evidence="2">
    <location>
        <begin position="388"/>
        <end position="399"/>
    </location>
</feature>
<dbReference type="STRING" id="1890364.A0A2P6NR44"/>
<keyword evidence="1" id="KW-0677">Repeat</keyword>
<dbReference type="EMBL" id="MDYQ01000031">
    <property type="protein sequence ID" value="PRP86410.1"/>
    <property type="molecule type" value="Genomic_DNA"/>
</dbReference>
<dbReference type="AlphaFoldDB" id="A0A2P6NR44"/>
<name>A0A2P6NR44_9EUKA</name>
<sequence length="399" mass="46086">MAIYQYSDTEHTSIERAVGDVEGALKWMKMMGGTTPASVFTPLLLFHSQKGNLEEIDELYRYIDNQAGGRGNHTKYSMGTIIIAFLSNALGRSPEYISERVEFYMRESERRGLPLSEAAVGELIRFHDRMGRREEAEEWINYANKEDLLNPILAGIILKFYEKDKGVNIVPNNQKIETKQKLEEWRAIFEEKNVELNIYAYNVILRAYQGDVQFMEWFRKLEEDGIPMDSYTMTHVLKEVASLMPDTLEALYTRLKKRFILQHYNVLINYFSKMNDRPEVARLWYKRLIASGQTPNVATYSSLLKSNSISLSTAVSILREMQKRGVEADKFLLEELLFRGYKMKEPRLVHIIKLKLSFKTPLTEEDLDYIENGKPDTSMDFEVKSDDSPASTGSPSTTL</sequence>
<dbReference type="InterPro" id="IPR011990">
    <property type="entry name" value="TPR-like_helical_dom_sf"/>
</dbReference>
<accession>A0A2P6NR44</accession>
<dbReference type="Proteomes" id="UP000241769">
    <property type="component" value="Unassembled WGS sequence"/>
</dbReference>
<feature type="region of interest" description="Disordered" evidence="2">
    <location>
        <begin position="371"/>
        <end position="399"/>
    </location>
</feature>
<evidence type="ECO:0000256" key="1">
    <source>
        <dbReference type="ARBA" id="ARBA00022737"/>
    </source>
</evidence>
<dbReference type="PANTHER" id="PTHR47447:SF24">
    <property type="entry name" value="PENTATRICOPEPTIDE REPEAT-CONTAINING PROTEIN"/>
    <property type="match status" value="1"/>
</dbReference>
<gene>
    <name evidence="3" type="ORF">PROFUN_05329</name>
</gene>
<reference evidence="3 4" key="1">
    <citation type="journal article" date="2018" name="Genome Biol. Evol.">
        <title>Multiple Roots of Fruiting Body Formation in Amoebozoa.</title>
        <authorList>
            <person name="Hillmann F."/>
            <person name="Forbes G."/>
            <person name="Novohradska S."/>
            <person name="Ferling I."/>
            <person name="Riege K."/>
            <person name="Groth M."/>
            <person name="Westermann M."/>
            <person name="Marz M."/>
            <person name="Spaller T."/>
            <person name="Winckler T."/>
            <person name="Schaap P."/>
            <person name="Glockner G."/>
        </authorList>
    </citation>
    <scope>NUCLEOTIDE SEQUENCE [LARGE SCALE GENOMIC DNA]</scope>
    <source>
        <strain evidence="3 4">Jena</strain>
    </source>
</reference>
<dbReference type="Gene3D" id="1.25.40.10">
    <property type="entry name" value="Tetratricopeptide repeat domain"/>
    <property type="match status" value="1"/>
</dbReference>
<protein>
    <submittedName>
        <fullName evidence="3">Putative pentatricopeptide repeat-containing protein</fullName>
    </submittedName>
</protein>
<evidence type="ECO:0000313" key="4">
    <source>
        <dbReference type="Proteomes" id="UP000241769"/>
    </source>
</evidence>
<evidence type="ECO:0000313" key="3">
    <source>
        <dbReference type="EMBL" id="PRP86410.1"/>
    </source>
</evidence>